<feature type="active site" evidence="4">
    <location>
        <position position="174"/>
    </location>
</feature>
<dbReference type="Gene3D" id="3.40.50.720">
    <property type="entry name" value="NAD(P)-binding Rossmann-like Domain"/>
    <property type="match status" value="1"/>
</dbReference>
<feature type="domain" description="6-phosphogluconate dehydrogenase NADP-binding" evidence="5">
    <location>
        <begin position="6"/>
        <end position="162"/>
    </location>
</feature>
<dbReference type="EMBL" id="QJJQ01000008">
    <property type="protein sequence ID" value="PXW86212.1"/>
    <property type="molecule type" value="Genomic_DNA"/>
</dbReference>
<dbReference type="InterPro" id="IPR006115">
    <property type="entry name" value="6PGDH_NADP-bd"/>
</dbReference>
<dbReference type="InterPro" id="IPR013328">
    <property type="entry name" value="6PGD_dom2"/>
</dbReference>
<dbReference type="InterPro" id="IPR036291">
    <property type="entry name" value="NAD(P)-bd_dom_sf"/>
</dbReference>
<reference evidence="7 8" key="1">
    <citation type="submission" date="2018-05" db="EMBL/GenBank/DDBJ databases">
        <title>Genomic Encyclopedia of Type Strains, Phase IV (KMG-IV): sequencing the most valuable type-strain genomes for metagenomic binning, comparative biology and taxonomic classification.</title>
        <authorList>
            <person name="Goeker M."/>
        </authorList>
    </citation>
    <scope>NUCLEOTIDE SEQUENCE [LARGE SCALE GENOMIC DNA]</scope>
    <source>
        <strain evidence="7 8">DSM 28556</strain>
    </source>
</reference>
<evidence type="ECO:0000256" key="3">
    <source>
        <dbReference type="ARBA" id="ARBA00023027"/>
    </source>
</evidence>
<dbReference type="PANTHER" id="PTHR43060:SF15">
    <property type="entry name" value="3-HYDROXYISOBUTYRATE DEHYDROGENASE-LIKE 1, MITOCHONDRIAL-RELATED"/>
    <property type="match status" value="1"/>
</dbReference>
<dbReference type="GO" id="GO:0051287">
    <property type="term" value="F:NAD binding"/>
    <property type="evidence" value="ECO:0007669"/>
    <property type="project" value="InterPro"/>
</dbReference>
<dbReference type="InterPro" id="IPR029154">
    <property type="entry name" value="HIBADH-like_NADP-bd"/>
</dbReference>
<evidence type="ECO:0000256" key="4">
    <source>
        <dbReference type="PIRSR" id="PIRSR000103-1"/>
    </source>
</evidence>
<dbReference type="SUPFAM" id="SSF51735">
    <property type="entry name" value="NAD(P)-binding Rossmann-fold domains"/>
    <property type="match status" value="1"/>
</dbReference>
<dbReference type="AlphaFoldDB" id="A0A2V3VW53"/>
<dbReference type="PANTHER" id="PTHR43060">
    <property type="entry name" value="3-HYDROXYISOBUTYRATE DEHYDROGENASE-LIKE 1, MITOCHONDRIAL-RELATED"/>
    <property type="match status" value="1"/>
</dbReference>
<evidence type="ECO:0000259" key="6">
    <source>
        <dbReference type="Pfam" id="PF14833"/>
    </source>
</evidence>
<dbReference type="SUPFAM" id="SSF48179">
    <property type="entry name" value="6-phosphogluconate dehydrogenase C-terminal domain-like"/>
    <property type="match status" value="1"/>
</dbReference>
<dbReference type="Proteomes" id="UP000247978">
    <property type="component" value="Unassembled WGS sequence"/>
</dbReference>
<keyword evidence="3" id="KW-0520">NAD</keyword>
<keyword evidence="2" id="KW-0560">Oxidoreductase</keyword>
<dbReference type="PIRSF" id="PIRSF000103">
    <property type="entry name" value="HIBADH"/>
    <property type="match status" value="1"/>
</dbReference>
<dbReference type="Pfam" id="PF03446">
    <property type="entry name" value="NAD_binding_2"/>
    <property type="match status" value="1"/>
</dbReference>
<protein>
    <submittedName>
        <fullName evidence="7">3-hydroxyisobutyrate dehydrogenase</fullName>
    </submittedName>
</protein>
<comment type="caution">
    <text evidence="7">The sequence shown here is derived from an EMBL/GenBank/DDBJ whole genome shotgun (WGS) entry which is preliminary data.</text>
</comment>
<feature type="domain" description="3-hydroxyisobutyrate dehydrogenase-like NAD-binding" evidence="6">
    <location>
        <begin position="168"/>
        <end position="288"/>
    </location>
</feature>
<sequence>MVHKQTIGFIGTGVMGKSMALHLLKSGYPLHIFTRTKEKANELIEAGAKWEESVTTLAKKADVIITMIGTPVDVEQVYFAKNGILEHAKAGTYIVDMTTSKPSLATEIYKRAKEKGLHALDAPVSGGDIGARNAKLAIMVGGNQADFDHVYPIFQVMGENIKLQGDAGAGQHTKVVNQVAIAPAMIGLCEALIYAKKAGLNPEKVLASISTGAAGSWSLSNYAPRMIQGDFAPGFAIKHYIKDMKIAIESAQEMNLPTPGLSLALKMYEELVDAGESESGIHALLKYYEQ</sequence>
<evidence type="ECO:0000256" key="1">
    <source>
        <dbReference type="ARBA" id="ARBA00009080"/>
    </source>
</evidence>
<organism evidence="7 8">
    <name type="scientific">Pseudogracilibacillus auburnensis</name>
    <dbReference type="NCBI Taxonomy" id="1494959"/>
    <lineage>
        <taxon>Bacteria</taxon>
        <taxon>Bacillati</taxon>
        <taxon>Bacillota</taxon>
        <taxon>Bacilli</taxon>
        <taxon>Bacillales</taxon>
        <taxon>Bacillaceae</taxon>
        <taxon>Pseudogracilibacillus</taxon>
    </lineage>
</organism>
<comment type="similarity">
    <text evidence="1">Belongs to the HIBADH-related family.</text>
</comment>
<evidence type="ECO:0000259" key="5">
    <source>
        <dbReference type="Pfam" id="PF03446"/>
    </source>
</evidence>
<dbReference type="GO" id="GO:0016491">
    <property type="term" value="F:oxidoreductase activity"/>
    <property type="evidence" value="ECO:0007669"/>
    <property type="project" value="UniProtKB-KW"/>
</dbReference>
<name>A0A2V3VW53_9BACI</name>
<accession>A0A2V3VW53</accession>
<gene>
    <name evidence="7" type="ORF">DFR56_10825</name>
</gene>
<dbReference type="GO" id="GO:0050661">
    <property type="term" value="F:NADP binding"/>
    <property type="evidence" value="ECO:0007669"/>
    <property type="project" value="InterPro"/>
</dbReference>
<evidence type="ECO:0000313" key="8">
    <source>
        <dbReference type="Proteomes" id="UP000247978"/>
    </source>
</evidence>
<dbReference type="Pfam" id="PF14833">
    <property type="entry name" value="NAD_binding_11"/>
    <property type="match status" value="1"/>
</dbReference>
<evidence type="ECO:0000256" key="2">
    <source>
        <dbReference type="ARBA" id="ARBA00023002"/>
    </source>
</evidence>
<keyword evidence="8" id="KW-1185">Reference proteome</keyword>
<proteinExistence type="inferred from homology"/>
<dbReference type="Gene3D" id="1.10.1040.10">
    <property type="entry name" value="N-(1-d-carboxylethyl)-l-norvaline Dehydrogenase, domain 2"/>
    <property type="match status" value="1"/>
</dbReference>
<evidence type="ECO:0000313" key="7">
    <source>
        <dbReference type="EMBL" id="PXW86212.1"/>
    </source>
</evidence>
<dbReference type="InterPro" id="IPR008927">
    <property type="entry name" value="6-PGluconate_DH-like_C_sf"/>
</dbReference>
<dbReference type="InterPro" id="IPR015815">
    <property type="entry name" value="HIBADH-related"/>
</dbReference>